<proteinExistence type="predicted"/>
<reference evidence="1" key="1">
    <citation type="submission" date="2022-07" db="EMBL/GenBank/DDBJ databases">
        <title>The diversity of lipopeptides in the P. syringae complex parallels phylogeny and sheds light on structural diversification during evolutionary history.</title>
        <authorList>
            <person name="Bricout A."/>
            <person name="Morris C.E."/>
            <person name="Chandeysson C."/>
            <person name="Duban M."/>
            <person name="Boistel C."/>
            <person name="Chataigne G."/>
            <person name="Lecouturier D."/>
            <person name="Jacques P."/>
            <person name="Leclere V."/>
            <person name="Rochex A."/>
        </authorList>
    </citation>
    <scope>NUCLEOTIDE SEQUENCE</scope>
    <source>
        <strain evidence="1">LYR0002</strain>
    </source>
</reference>
<gene>
    <name evidence="1" type="ORF">NLO85_27350</name>
</gene>
<name>A0AAW5J9E0_PSESS</name>
<dbReference type="AlphaFoldDB" id="A0AAW5J9E0"/>
<evidence type="ECO:0000313" key="2">
    <source>
        <dbReference type="Proteomes" id="UP001206018"/>
    </source>
</evidence>
<comment type="caution">
    <text evidence="1">The sequence shown here is derived from an EMBL/GenBank/DDBJ whole genome shotgun (WGS) entry which is preliminary data.</text>
</comment>
<accession>A0AAW5J9E0</accession>
<dbReference type="RefSeq" id="WP_255884957.1">
    <property type="nucleotide sequence ID" value="NZ_JANAKN010000133.1"/>
</dbReference>
<protein>
    <submittedName>
        <fullName evidence="1">Uncharacterized protein</fullName>
    </submittedName>
</protein>
<dbReference type="Proteomes" id="UP001206018">
    <property type="component" value="Unassembled WGS sequence"/>
</dbReference>
<sequence length="111" mass="12367">MQTHRRNKSFDVAAGKQESLTPVFNKLADDFDARLWGNVRYNATDDRIEQLQNAPFQKSIASIKSKMRSHVQVGMTEAQANKSVGDALRYVLQLPSEDFVAKVLGSVPVST</sequence>
<organism evidence="1 2">
    <name type="scientific">Pseudomonas savastanoi</name>
    <name type="common">Pseudomonas syringae pv. savastanoi</name>
    <dbReference type="NCBI Taxonomy" id="29438"/>
    <lineage>
        <taxon>Bacteria</taxon>
        <taxon>Pseudomonadati</taxon>
        <taxon>Pseudomonadota</taxon>
        <taxon>Gammaproteobacteria</taxon>
        <taxon>Pseudomonadales</taxon>
        <taxon>Pseudomonadaceae</taxon>
        <taxon>Pseudomonas</taxon>
    </lineage>
</organism>
<evidence type="ECO:0000313" key="1">
    <source>
        <dbReference type="EMBL" id="MCQ3024149.1"/>
    </source>
</evidence>
<dbReference type="EMBL" id="JANAKN010000133">
    <property type="protein sequence ID" value="MCQ3024149.1"/>
    <property type="molecule type" value="Genomic_DNA"/>
</dbReference>